<organism evidence="1 2">
    <name type="scientific">Plasmodium yoelii yoelii</name>
    <dbReference type="NCBI Taxonomy" id="73239"/>
    <lineage>
        <taxon>Eukaryota</taxon>
        <taxon>Sar</taxon>
        <taxon>Alveolata</taxon>
        <taxon>Apicomplexa</taxon>
        <taxon>Aconoidasida</taxon>
        <taxon>Haemosporida</taxon>
        <taxon>Plasmodiidae</taxon>
        <taxon>Plasmodium</taxon>
        <taxon>Plasmodium (Vinckeia)</taxon>
    </lineage>
</organism>
<comment type="caution">
    <text evidence="1">The sequence shown here is derived from an EMBL/GenBank/DDBJ whole genome shotgun (WGS) entry which is preliminary data.</text>
</comment>
<sequence length="9" mass="1149">MIQIIRFTK</sequence>
<dbReference type="EMBL" id="AABL01001270">
    <property type="protein sequence ID" value="EAA16065.1"/>
    <property type="molecule type" value="Genomic_DNA"/>
</dbReference>
<evidence type="ECO:0000313" key="2">
    <source>
        <dbReference type="Proteomes" id="UP000008553"/>
    </source>
</evidence>
<accession>Q7RGW1</accession>
<dbReference type="Proteomes" id="UP000008553">
    <property type="component" value="Unassembled WGS sequence"/>
</dbReference>
<reference evidence="1 2" key="1">
    <citation type="journal article" date="2002" name="Nature">
        <title>Genome sequence and comparative analysis of the model rodent malaria parasite Plasmodium yoelii yoelii.</title>
        <authorList>
            <person name="Carlton J.M."/>
            <person name="Angiuoli S.V."/>
            <person name="Suh B.B."/>
            <person name="Kooij T.W."/>
            <person name="Pertea M."/>
            <person name="Silva J.C."/>
            <person name="Ermolaeva M.D."/>
            <person name="Allen J.E."/>
            <person name="Selengut J.D."/>
            <person name="Koo H.L."/>
            <person name="Peterson J.D."/>
            <person name="Pop M."/>
            <person name="Kosack D.S."/>
            <person name="Shumway M.F."/>
            <person name="Bidwell S.L."/>
            <person name="Shallom S.J."/>
            <person name="van Aken S.E."/>
            <person name="Riedmuller S.B."/>
            <person name="Feldblyum T.V."/>
            <person name="Cho J.K."/>
            <person name="Quackenbush J."/>
            <person name="Sedegah M."/>
            <person name="Shoaibi A."/>
            <person name="Cummings L.M."/>
            <person name="Florens L."/>
            <person name="Yates J.R."/>
            <person name="Raine J.D."/>
            <person name="Sinden R.E."/>
            <person name="Harris M.A."/>
            <person name="Cunningham D.A."/>
            <person name="Preiser P.R."/>
            <person name="Bergman L.W."/>
            <person name="Vaidya A.B."/>
            <person name="van Lin L.H."/>
            <person name="Janse C.J."/>
            <person name="Waters A.P."/>
            <person name="Smith H.O."/>
            <person name="White O.R."/>
            <person name="Salzberg S.L."/>
            <person name="Venter J.C."/>
            <person name="Fraser C.M."/>
            <person name="Hoffman S.L."/>
            <person name="Gardner M.J."/>
            <person name="Carucci D.J."/>
        </authorList>
    </citation>
    <scope>NUCLEOTIDE SEQUENCE [LARGE SCALE GENOMIC DNA]</scope>
    <source>
        <strain evidence="1 2">17XNL</strain>
    </source>
</reference>
<dbReference type="InParanoid" id="Q7RGW1"/>
<gene>
    <name evidence="1" type="ORF">PY04235</name>
</gene>
<keyword evidence="2" id="KW-1185">Reference proteome</keyword>
<protein>
    <submittedName>
        <fullName evidence="1">Uncharacterized protein</fullName>
    </submittedName>
</protein>
<evidence type="ECO:0000313" key="1">
    <source>
        <dbReference type="EMBL" id="EAA16065.1"/>
    </source>
</evidence>
<proteinExistence type="predicted"/>
<name>Q7RGW1_PLAYO</name>